<dbReference type="GO" id="GO:0005737">
    <property type="term" value="C:cytoplasm"/>
    <property type="evidence" value="ECO:0007669"/>
    <property type="project" value="TreeGrafter"/>
</dbReference>
<dbReference type="PANTHER" id="PTHR43668:SF2">
    <property type="entry name" value="ALLANTOINASE"/>
    <property type="match status" value="1"/>
</dbReference>
<reference evidence="2" key="1">
    <citation type="journal article" date="2012" name="BMC Biol.">
        <title>Comprehensive microarray-based analysis for stage-specific larval camouflage pattern-associated genes in the swallowtail butterfly, Papilio xuthus.</title>
        <authorList>
            <person name="Futahashi R."/>
            <person name="Shirataki H."/>
            <person name="Narita T."/>
            <person name="Mita K."/>
            <person name="Fujiwara H."/>
        </authorList>
    </citation>
    <scope>NUCLEOTIDE SEQUENCE</scope>
    <source>
        <tissue evidence="2">Epidermis</tissue>
    </source>
</reference>
<dbReference type="InterPro" id="IPR050138">
    <property type="entry name" value="DHOase/Allantoinase_Hydrolase"/>
</dbReference>
<dbReference type="InterPro" id="IPR032466">
    <property type="entry name" value="Metal_Hydrolase"/>
</dbReference>
<dbReference type="SUPFAM" id="SSF51556">
    <property type="entry name" value="Metallo-dependent hydrolases"/>
    <property type="match status" value="1"/>
</dbReference>
<evidence type="ECO:0000313" key="2">
    <source>
        <dbReference type="EMBL" id="BAM18614.1"/>
    </source>
</evidence>
<proteinExistence type="evidence at transcript level"/>
<name>I4DL24_PAPXU</name>
<dbReference type="GO" id="GO:0004038">
    <property type="term" value="F:allantoinase activity"/>
    <property type="evidence" value="ECO:0007669"/>
    <property type="project" value="TreeGrafter"/>
</dbReference>
<dbReference type="PANTHER" id="PTHR43668">
    <property type="entry name" value="ALLANTOINASE"/>
    <property type="match status" value="1"/>
</dbReference>
<organism evidence="2">
    <name type="scientific">Papilio xuthus</name>
    <name type="common">Asian swallowtail butterfly</name>
    <dbReference type="NCBI Taxonomy" id="66420"/>
    <lineage>
        <taxon>Eukaryota</taxon>
        <taxon>Metazoa</taxon>
        <taxon>Ecdysozoa</taxon>
        <taxon>Arthropoda</taxon>
        <taxon>Hexapoda</taxon>
        <taxon>Insecta</taxon>
        <taxon>Pterygota</taxon>
        <taxon>Neoptera</taxon>
        <taxon>Endopterygota</taxon>
        <taxon>Lepidoptera</taxon>
        <taxon>Glossata</taxon>
        <taxon>Ditrysia</taxon>
        <taxon>Papilionoidea</taxon>
        <taxon>Papilionidae</taxon>
        <taxon>Papilioninae</taxon>
        <taxon>Papilio</taxon>
    </lineage>
</organism>
<dbReference type="Pfam" id="PF01979">
    <property type="entry name" value="Amidohydro_1"/>
    <property type="match status" value="1"/>
</dbReference>
<dbReference type="EMBL" id="AK401992">
    <property type="protein sequence ID" value="BAM18614.1"/>
    <property type="molecule type" value="mRNA"/>
</dbReference>
<dbReference type="GO" id="GO:0006145">
    <property type="term" value="P:purine nucleobase catabolic process"/>
    <property type="evidence" value="ECO:0007669"/>
    <property type="project" value="TreeGrafter"/>
</dbReference>
<feature type="domain" description="Amidohydrolase-related" evidence="1">
    <location>
        <begin position="85"/>
        <end position="205"/>
    </location>
</feature>
<accession>I4DL24</accession>
<protein>
    <submittedName>
        <fullName evidence="2">Allantoinase</fullName>
    </submittedName>
</protein>
<dbReference type="InterPro" id="IPR006680">
    <property type="entry name" value="Amidohydro-rel"/>
</dbReference>
<dbReference type="InterPro" id="IPR011059">
    <property type="entry name" value="Metal-dep_hydrolase_composite"/>
</dbReference>
<dbReference type="Gene3D" id="3.20.20.140">
    <property type="entry name" value="Metal-dependent hydrolases"/>
    <property type="match status" value="1"/>
</dbReference>
<evidence type="ECO:0000259" key="1">
    <source>
        <dbReference type="Pfam" id="PF01979"/>
    </source>
</evidence>
<dbReference type="AlphaFoldDB" id="I4DL24"/>
<sequence length="225" mass="24518">MFTSCMYQRPASSLSWRKQGWSASTPGTRAGEAASLLRPVIITSRSAPSRYLLATASTNARRLLEIILTSNNSGKYIKDHRLDLVASDHSPSVAALKSSNFLESWGGISSVQFGLSLFWTQAKARGFKLGDVSHYLSAGPAQLCGLQNRKGAIRPGLDADLVFFDPNASFVVTPDIIFYKNKISPYMNRVLNGKVIQTYVRGQLVYADGQIIGGPKGQLILKDGF</sequence>
<dbReference type="SUPFAM" id="SSF51338">
    <property type="entry name" value="Composite domain of metallo-dependent hydrolases"/>
    <property type="match status" value="1"/>
</dbReference>